<reference evidence="1" key="1">
    <citation type="journal article" date="2021" name="PeerJ">
        <title>Extensive microbial diversity within the chicken gut microbiome revealed by metagenomics and culture.</title>
        <authorList>
            <person name="Gilroy R."/>
            <person name="Ravi A."/>
            <person name="Getino M."/>
            <person name="Pursley I."/>
            <person name="Horton D.L."/>
            <person name="Alikhan N.F."/>
            <person name="Baker D."/>
            <person name="Gharbi K."/>
            <person name="Hall N."/>
            <person name="Watson M."/>
            <person name="Adriaenssens E.M."/>
            <person name="Foster-Nyarko E."/>
            <person name="Jarju S."/>
            <person name="Secka A."/>
            <person name="Antonio M."/>
            <person name="Oren A."/>
            <person name="Chaudhuri R.R."/>
            <person name="La Ragione R."/>
            <person name="Hildebrand F."/>
            <person name="Pallen M.J."/>
        </authorList>
    </citation>
    <scope>NUCLEOTIDE SEQUENCE</scope>
    <source>
        <strain evidence="1">1193</strain>
    </source>
</reference>
<comment type="caution">
    <text evidence="1">The sequence shown here is derived from an EMBL/GenBank/DDBJ whole genome shotgun (WGS) entry which is preliminary data.</text>
</comment>
<sequence length="96" mass="10884">MILHILNRPPSHSRVYRQALDAMAEHDRLLLIEDAVTGALISQVEHFQSIAGRLYVLQEDLVSRGLDSHCAEAAHIVDMEGFVRLTEEAEKTVSWY</sequence>
<dbReference type="PANTHER" id="PTHR37526:SF1">
    <property type="entry name" value="PROTEIN TUSB"/>
    <property type="match status" value="1"/>
</dbReference>
<evidence type="ECO:0000313" key="1">
    <source>
        <dbReference type="EMBL" id="HIX61655.1"/>
    </source>
</evidence>
<dbReference type="GO" id="GO:1990228">
    <property type="term" value="C:sulfurtransferase complex"/>
    <property type="evidence" value="ECO:0007669"/>
    <property type="project" value="TreeGrafter"/>
</dbReference>
<dbReference type="AlphaFoldDB" id="A0A9D1WM17"/>
<evidence type="ECO:0000313" key="2">
    <source>
        <dbReference type="Proteomes" id="UP000824248"/>
    </source>
</evidence>
<dbReference type="Pfam" id="PF04077">
    <property type="entry name" value="DsrH"/>
    <property type="match status" value="1"/>
</dbReference>
<gene>
    <name evidence="1" type="primary">tusB</name>
    <name evidence="1" type="ORF">H9854_05425</name>
</gene>
<reference evidence="1" key="2">
    <citation type="submission" date="2021-04" db="EMBL/GenBank/DDBJ databases">
        <authorList>
            <person name="Gilroy R."/>
        </authorList>
    </citation>
    <scope>NUCLEOTIDE SEQUENCE</scope>
    <source>
        <strain evidence="1">1193</strain>
    </source>
</reference>
<dbReference type="Proteomes" id="UP000824248">
    <property type="component" value="Unassembled WGS sequence"/>
</dbReference>
<dbReference type="PANTHER" id="PTHR37526">
    <property type="entry name" value="PROTEIN TUSB"/>
    <property type="match status" value="1"/>
</dbReference>
<proteinExistence type="predicted"/>
<dbReference type="InterPro" id="IPR007215">
    <property type="entry name" value="Sulphur_relay_TusB/DsrH"/>
</dbReference>
<name>A0A9D1WM17_9GAMM</name>
<dbReference type="SUPFAM" id="SSF75169">
    <property type="entry name" value="DsrEFH-like"/>
    <property type="match status" value="1"/>
</dbReference>
<organism evidence="1 2">
    <name type="scientific">Candidatus Halomonas stercoripullorum</name>
    <dbReference type="NCBI Taxonomy" id="2838617"/>
    <lineage>
        <taxon>Bacteria</taxon>
        <taxon>Pseudomonadati</taxon>
        <taxon>Pseudomonadota</taxon>
        <taxon>Gammaproteobacteria</taxon>
        <taxon>Oceanospirillales</taxon>
        <taxon>Halomonadaceae</taxon>
        <taxon>Halomonas</taxon>
    </lineage>
</organism>
<accession>A0A9D1WM17</accession>
<dbReference type="EMBL" id="DXFC01000162">
    <property type="protein sequence ID" value="HIX61655.1"/>
    <property type="molecule type" value="Genomic_DNA"/>
</dbReference>
<dbReference type="NCBIfam" id="TIGR03011">
    <property type="entry name" value="sulf_tusB_dsrH"/>
    <property type="match status" value="1"/>
</dbReference>
<dbReference type="Gene3D" id="3.40.1260.10">
    <property type="entry name" value="DsrEFH-like"/>
    <property type="match status" value="1"/>
</dbReference>
<dbReference type="GO" id="GO:0002143">
    <property type="term" value="P:tRNA wobble position uridine thiolation"/>
    <property type="evidence" value="ECO:0007669"/>
    <property type="project" value="InterPro"/>
</dbReference>
<protein>
    <submittedName>
        <fullName evidence="1">Sulfurtransferase complex subunit TusB</fullName>
    </submittedName>
</protein>
<dbReference type="InterPro" id="IPR027396">
    <property type="entry name" value="DsrEFH-like"/>
</dbReference>